<feature type="region of interest" description="Disordered" evidence="7">
    <location>
        <begin position="1"/>
        <end position="64"/>
    </location>
</feature>
<dbReference type="PROSITE" id="PS00036">
    <property type="entry name" value="BZIP_BASIC"/>
    <property type="match status" value="1"/>
</dbReference>
<dbReference type="GO" id="GO:0000981">
    <property type="term" value="F:DNA-binding transcription factor activity, RNA polymerase II-specific"/>
    <property type="evidence" value="ECO:0007669"/>
    <property type="project" value="TreeGrafter"/>
</dbReference>
<keyword evidence="3" id="KW-0238">DNA-binding</keyword>
<dbReference type="STRING" id="97359.A0A550CWX1"/>
<evidence type="ECO:0000256" key="5">
    <source>
        <dbReference type="ARBA" id="ARBA00023242"/>
    </source>
</evidence>
<dbReference type="Pfam" id="PF00170">
    <property type="entry name" value="bZIP_1"/>
    <property type="match status" value="1"/>
</dbReference>
<dbReference type="PROSITE" id="PS50217">
    <property type="entry name" value="BZIP"/>
    <property type="match status" value="1"/>
</dbReference>
<dbReference type="AlphaFoldDB" id="A0A550CWX1"/>
<evidence type="ECO:0000259" key="8">
    <source>
        <dbReference type="PROSITE" id="PS50217"/>
    </source>
</evidence>
<gene>
    <name evidence="9" type="ORF">BD626DRAFT_391362</name>
</gene>
<keyword evidence="2" id="KW-0805">Transcription regulation</keyword>
<dbReference type="PANTHER" id="PTHR46542:SF1">
    <property type="entry name" value="X-BOX BINDING PROTEIN 1"/>
    <property type="match status" value="1"/>
</dbReference>
<proteinExistence type="predicted"/>
<evidence type="ECO:0000256" key="6">
    <source>
        <dbReference type="ARBA" id="ARBA00040165"/>
    </source>
</evidence>
<evidence type="ECO:0000313" key="9">
    <source>
        <dbReference type="EMBL" id="TRM69289.1"/>
    </source>
</evidence>
<dbReference type="Gene3D" id="1.20.5.170">
    <property type="match status" value="1"/>
</dbReference>
<dbReference type="InterPro" id="IPR046347">
    <property type="entry name" value="bZIP_sf"/>
</dbReference>
<dbReference type="SUPFAM" id="SSF57959">
    <property type="entry name" value="Leucine zipper domain"/>
    <property type="match status" value="1"/>
</dbReference>
<feature type="compositionally biased region" description="Low complexity" evidence="7">
    <location>
        <begin position="148"/>
        <end position="171"/>
    </location>
</feature>
<dbReference type="InterPro" id="IPR004827">
    <property type="entry name" value="bZIP"/>
</dbReference>
<feature type="region of interest" description="Disordered" evidence="7">
    <location>
        <begin position="77"/>
        <end position="113"/>
    </location>
</feature>
<feature type="domain" description="BZIP" evidence="8">
    <location>
        <begin position="42"/>
        <end position="85"/>
    </location>
</feature>
<dbReference type="GO" id="GO:0000977">
    <property type="term" value="F:RNA polymerase II transcription regulatory region sequence-specific DNA binding"/>
    <property type="evidence" value="ECO:0007669"/>
    <property type="project" value="TreeGrafter"/>
</dbReference>
<evidence type="ECO:0000256" key="3">
    <source>
        <dbReference type="ARBA" id="ARBA00023125"/>
    </source>
</evidence>
<comment type="caution">
    <text evidence="9">The sequence shown here is derived from an EMBL/GenBank/DDBJ whole genome shotgun (WGS) entry which is preliminary data.</text>
</comment>
<reference evidence="9 10" key="1">
    <citation type="journal article" date="2019" name="New Phytol.">
        <title>Comparative genomics reveals unique wood-decay strategies and fruiting body development in the Schizophyllaceae.</title>
        <authorList>
            <person name="Almasi E."/>
            <person name="Sahu N."/>
            <person name="Krizsan K."/>
            <person name="Balint B."/>
            <person name="Kovacs G.M."/>
            <person name="Kiss B."/>
            <person name="Cseklye J."/>
            <person name="Drula E."/>
            <person name="Henrissat B."/>
            <person name="Nagy I."/>
            <person name="Chovatia M."/>
            <person name="Adam C."/>
            <person name="LaButti K."/>
            <person name="Lipzen A."/>
            <person name="Riley R."/>
            <person name="Grigoriev I.V."/>
            <person name="Nagy L.G."/>
        </authorList>
    </citation>
    <scope>NUCLEOTIDE SEQUENCE [LARGE SCALE GENOMIC DNA]</scope>
    <source>
        <strain evidence="9 10">NL-1724</strain>
    </source>
</reference>
<organism evidence="9 10">
    <name type="scientific">Schizophyllum amplum</name>
    <dbReference type="NCBI Taxonomy" id="97359"/>
    <lineage>
        <taxon>Eukaryota</taxon>
        <taxon>Fungi</taxon>
        <taxon>Dikarya</taxon>
        <taxon>Basidiomycota</taxon>
        <taxon>Agaricomycotina</taxon>
        <taxon>Agaricomycetes</taxon>
        <taxon>Agaricomycetidae</taxon>
        <taxon>Agaricales</taxon>
        <taxon>Schizophyllaceae</taxon>
        <taxon>Schizophyllum</taxon>
    </lineage>
</organism>
<dbReference type="Proteomes" id="UP000320762">
    <property type="component" value="Unassembled WGS sequence"/>
</dbReference>
<evidence type="ECO:0000313" key="10">
    <source>
        <dbReference type="Proteomes" id="UP000320762"/>
    </source>
</evidence>
<evidence type="ECO:0000256" key="1">
    <source>
        <dbReference type="ARBA" id="ARBA00022843"/>
    </source>
</evidence>
<evidence type="ECO:0000256" key="2">
    <source>
        <dbReference type="ARBA" id="ARBA00023015"/>
    </source>
</evidence>
<name>A0A550CWX1_9AGAR</name>
<keyword evidence="1" id="KW-0832">Ubl conjugation</keyword>
<dbReference type="GO" id="GO:0005634">
    <property type="term" value="C:nucleus"/>
    <property type="evidence" value="ECO:0007669"/>
    <property type="project" value="TreeGrafter"/>
</dbReference>
<dbReference type="EMBL" id="VDMD01000001">
    <property type="protein sequence ID" value="TRM69289.1"/>
    <property type="molecule type" value="Genomic_DNA"/>
</dbReference>
<feature type="compositionally biased region" description="Basic and acidic residues" evidence="7">
    <location>
        <begin position="36"/>
        <end position="46"/>
    </location>
</feature>
<protein>
    <recommendedName>
        <fullName evidence="6">X-box-binding protein 1</fullName>
    </recommendedName>
</protein>
<keyword evidence="10" id="KW-1185">Reference proteome</keyword>
<evidence type="ECO:0000256" key="7">
    <source>
        <dbReference type="SAM" id="MobiDB-lite"/>
    </source>
</evidence>
<keyword evidence="4" id="KW-0804">Transcription</keyword>
<feature type="compositionally biased region" description="Polar residues" evidence="7">
    <location>
        <begin position="15"/>
        <end position="28"/>
    </location>
</feature>
<feature type="compositionally biased region" description="Basic and acidic residues" evidence="7">
    <location>
        <begin position="92"/>
        <end position="113"/>
    </location>
</feature>
<accession>A0A550CWX1</accession>
<dbReference type="SMART" id="SM00338">
    <property type="entry name" value="BRLZ"/>
    <property type="match status" value="1"/>
</dbReference>
<dbReference type="InterPro" id="IPR052470">
    <property type="entry name" value="ER_Stress-Reg_TF"/>
</dbReference>
<keyword evidence="5" id="KW-0539">Nucleus</keyword>
<dbReference type="CDD" id="cd14812">
    <property type="entry name" value="bZIP_u3"/>
    <property type="match status" value="1"/>
</dbReference>
<dbReference type="OrthoDB" id="295274at2759"/>
<feature type="region of interest" description="Disordered" evidence="7">
    <location>
        <begin position="137"/>
        <end position="184"/>
    </location>
</feature>
<evidence type="ECO:0000256" key="4">
    <source>
        <dbReference type="ARBA" id="ARBA00023163"/>
    </source>
</evidence>
<sequence>MSPADFVDPADLASTPMTPEPSHSQADSGPSRKRARTELTSEDKKEARAHRNRIAAQNSRDRRKAQFSYLERRVAELEEENKHLRAGMGMSRVDEQKAEEQERERARERENAELRERIRTLEKGWDAVVKALAAQGLPTGVAPPTPMSESAQSPSSTDSTSSHPTSPQTAAPEPPLSAQKPVSNGLSVMPTMVFPISPAPTTTSMDLDLPSPNMSAFDDFAVPSFAAEQSAPEQVSTRHLARVATIADSPSPMSLQRVVPSSRTLSVAKQARPVSLPYRLTTHTSLLTMPQWTTFCERSSPPRLTCRLRVYLRRAPLRRPPQRRK</sequence>
<dbReference type="PANTHER" id="PTHR46542">
    <property type="entry name" value="X-BOX BINDING PROTEIN 1"/>
    <property type="match status" value="1"/>
</dbReference>